<evidence type="ECO:0000313" key="2">
    <source>
        <dbReference type="EMBL" id="KND97448.1"/>
    </source>
</evidence>
<sequence length="91" mass="10245">MRPGIGEFAATEDCVTKWLQIDVLHAQPSSNQGTGKQTKNITGSRAWIEEGREGDHVIARVIERHLVREKKSPAQPANLLSSRSWHQRSCR</sequence>
<dbReference type="EMBL" id="LGST01000041">
    <property type="protein sequence ID" value="KND97448.1"/>
    <property type="molecule type" value="Genomic_DNA"/>
</dbReference>
<dbReference type="AlphaFoldDB" id="A0A0L0NTS5"/>
<protein>
    <submittedName>
        <fullName evidence="2">Uncharacterized protein</fullName>
    </submittedName>
</protein>
<accession>A0A0L0NTS5</accession>
<gene>
    <name evidence="2" type="ORF">QG37_05831</name>
</gene>
<proteinExistence type="predicted"/>
<reference evidence="3" key="1">
    <citation type="journal article" date="2015" name="BMC Genomics">
        <title>Draft genome of a commonly misdiagnosed multidrug resistant pathogen Candida auris.</title>
        <authorList>
            <person name="Chatterjee S."/>
            <person name="Alampalli S.V."/>
            <person name="Nageshan R.K."/>
            <person name="Chettiar S.T."/>
            <person name="Joshi S."/>
            <person name="Tatu U.S."/>
        </authorList>
    </citation>
    <scope>NUCLEOTIDE SEQUENCE [LARGE SCALE GENOMIC DNA]</scope>
    <source>
        <strain evidence="3">6684</strain>
    </source>
</reference>
<evidence type="ECO:0000313" key="3">
    <source>
        <dbReference type="Proteomes" id="UP000037122"/>
    </source>
</evidence>
<dbReference type="Proteomes" id="UP000037122">
    <property type="component" value="Unassembled WGS sequence"/>
</dbReference>
<evidence type="ECO:0000256" key="1">
    <source>
        <dbReference type="SAM" id="MobiDB-lite"/>
    </source>
</evidence>
<name>A0A0L0NTS5_CANAR</name>
<dbReference type="VEuPathDB" id="FungiDB:QG37_05831"/>
<organism evidence="2 3">
    <name type="scientific">Candidozyma auris</name>
    <name type="common">Yeast</name>
    <name type="synonym">Candida auris</name>
    <dbReference type="NCBI Taxonomy" id="498019"/>
    <lineage>
        <taxon>Eukaryota</taxon>
        <taxon>Fungi</taxon>
        <taxon>Dikarya</taxon>
        <taxon>Ascomycota</taxon>
        <taxon>Saccharomycotina</taxon>
        <taxon>Pichiomycetes</taxon>
        <taxon>Metschnikowiaceae</taxon>
        <taxon>Candidozyma</taxon>
    </lineage>
</organism>
<comment type="caution">
    <text evidence="2">The sequence shown here is derived from an EMBL/GenBank/DDBJ whole genome shotgun (WGS) entry which is preliminary data.</text>
</comment>
<feature type="region of interest" description="Disordered" evidence="1">
    <location>
        <begin position="68"/>
        <end position="91"/>
    </location>
</feature>